<dbReference type="EMBL" id="CAOQHR010000013">
    <property type="protein sequence ID" value="CAI6342285.1"/>
    <property type="molecule type" value="Genomic_DNA"/>
</dbReference>
<evidence type="ECO:0000256" key="6">
    <source>
        <dbReference type="SAM" id="MobiDB-lite"/>
    </source>
</evidence>
<dbReference type="CDD" id="cd17502">
    <property type="entry name" value="MFS_Azr1_MDR_like"/>
    <property type="match status" value="1"/>
</dbReference>
<comment type="caution">
    <text evidence="9">The sequence shown here is derived from an EMBL/GenBank/DDBJ whole genome shotgun (WGS) entry which is preliminary data.</text>
</comment>
<sequence length="564" mass="59695">MATAPVEARSTGQKEESPKSSEAPHENAKLDYLTGVKLGLLVASMTLVCFLVLLDISIMSTAIPKITAQFHSLEDVGWYSGAFQLCTAALQPLTGKFYTYFRNKDVFLLHLFVFEVGSLICGLATSSGMLIGGRAIAGAGGAGLMNGCLTIISNAVVGHKRPLYTGILLGFAQLGLISGPLIGGALTEHATWRWCFYLNLPIGGIAAVVLVLVNINDKNSKTRYTIALIKKVIPLLDLPGFALFAPTCCMFLIALQFGGVTYPWNSATVIGLLVGSGVLLILFMLWEARAGEDALIPKHLLKGHIMISSSIYNSFLAPITMVTSLYMPVYYQAVKGVGPTESGVDTLPSILSQILLAVVGGAAVSKLGYYLPWATLGGVLAAIGCGLMSTMDASTSTAAWAGYLFIAGAGRGAGMQMPLVAAQNNLPEKLIPTSLAFLIFAQGISGSVFIIISNTIFTQTLKSTLPMYAPSVSMQDALAAGASSDAIQQLVEGHRDELPGVLQAYSESLGNIWLMLMGFACLIFLASFGMGWTDVRKKKEATVEEKKTESESKSASDAGVNQEV</sequence>
<feature type="transmembrane region" description="Helical" evidence="7">
    <location>
        <begin position="106"/>
        <end position="125"/>
    </location>
</feature>
<feature type="compositionally biased region" description="Basic and acidic residues" evidence="6">
    <location>
        <begin position="539"/>
        <end position="554"/>
    </location>
</feature>
<dbReference type="Pfam" id="PF07690">
    <property type="entry name" value="MFS_1"/>
    <property type="match status" value="1"/>
</dbReference>
<dbReference type="OrthoDB" id="10021397at2759"/>
<feature type="transmembrane region" description="Helical" evidence="7">
    <location>
        <begin position="371"/>
        <end position="391"/>
    </location>
</feature>
<evidence type="ECO:0000259" key="8">
    <source>
        <dbReference type="PROSITE" id="PS50850"/>
    </source>
</evidence>
<keyword evidence="10" id="KW-1185">Reference proteome</keyword>
<keyword evidence="4 7" id="KW-1133">Transmembrane helix</keyword>
<feature type="transmembrane region" description="Helical" evidence="7">
    <location>
        <begin position="307"/>
        <end position="327"/>
    </location>
</feature>
<evidence type="ECO:0000256" key="4">
    <source>
        <dbReference type="ARBA" id="ARBA00022989"/>
    </source>
</evidence>
<dbReference type="PROSITE" id="PS50850">
    <property type="entry name" value="MFS"/>
    <property type="match status" value="1"/>
</dbReference>
<name>A0A9W4UU75_9PLEO</name>
<proteinExistence type="inferred from homology"/>
<evidence type="ECO:0000313" key="10">
    <source>
        <dbReference type="Proteomes" id="UP001152607"/>
    </source>
</evidence>
<dbReference type="GO" id="GO:0005886">
    <property type="term" value="C:plasma membrane"/>
    <property type="evidence" value="ECO:0007669"/>
    <property type="project" value="TreeGrafter"/>
</dbReference>
<feature type="transmembrane region" description="Helical" evidence="7">
    <location>
        <begin position="435"/>
        <end position="457"/>
    </location>
</feature>
<feature type="transmembrane region" description="Helical" evidence="7">
    <location>
        <begin position="264"/>
        <end position="286"/>
    </location>
</feature>
<feature type="transmembrane region" description="Helical" evidence="7">
    <location>
        <begin position="164"/>
        <end position="184"/>
    </location>
</feature>
<dbReference type="GO" id="GO:0022857">
    <property type="term" value="F:transmembrane transporter activity"/>
    <property type="evidence" value="ECO:0007669"/>
    <property type="project" value="InterPro"/>
</dbReference>
<feature type="transmembrane region" description="Helical" evidence="7">
    <location>
        <begin position="196"/>
        <end position="215"/>
    </location>
</feature>
<dbReference type="Proteomes" id="UP001152607">
    <property type="component" value="Unassembled WGS sequence"/>
</dbReference>
<evidence type="ECO:0000256" key="5">
    <source>
        <dbReference type="ARBA" id="ARBA00023136"/>
    </source>
</evidence>
<protein>
    <recommendedName>
        <fullName evidence="8">Major facilitator superfamily (MFS) profile domain-containing protein</fullName>
    </recommendedName>
</protein>
<dbReference type="Gene3D" id="1.20.1250.20">
    <property type="entry name" value="MFS general substrate transporter like domains"/>
    <property type="match status" value="1"/>
</dbReference>
<evidence type="ECO:0000313" key="9">
    <source>
        <dbReference type="EMBL" id="CAI6342285.1"/>
    </source>
</evidence>
<feature type="transmembrane region" description="Helical" evidence="7">
    <location>
        <begin position="235"/>
        <end position="258"/>
    </location>
</feature>
<reference evidence="9" key="1">
    <citation type="submission" date="2023-01" db="EMBL/GenBank/DDBJ databases">
        <authorList>
            <person name="Van Ghelder C."/>
            <person name="Rancurel C."/>
        </authorList>
    </citation>
    <scope>NUCLEOTIDE SEQUENCE</scope>
    <source>
        <strain evidence="9">CNCM I-4278</strain>
    </source>
</reference>
<dbReference type="PANTHER" id="PTHR23501">
    <property type="entry name" value="MAJOR FACILITATOR SUPERFAMILY"/>
    <property type="match status" value="1"/>
</dbReference>
<keyword evidence="3 7" id="KW-0812">Transmembrane</keyword>
<dbReference type="PANTHER" id="PTHR23501:SF193">
    <property type="entry name" value="MULTIDRUG TRANSPORTER, PUTATIVE (AFU_ORTHOLOGUE AFUA_8G00940)-RELATED"/>
    <property type="match status" value="1"/>
</dbReference>
<dbReference type="Gene3D" id="1.20.1720.10">
    <property type="entry name" value="Multidrug resistance protein D"/>
    <property type="match status" value="1"/>
</dbReference>
<comment type="subcellular location">
    <subcellularLocation>
        <location evidence="1">Membrane</location>
        <topology evidence="1">Multi-pass membrane protein</topology>
    </subcellularLocation>
</comment>
<organism evidence="9 10">
    <name type="scientific">Periconia digitata</name>
    <dbReference type="NCBI Taxonomy" id="1303443"/>
    <lineage>
        <taxon>Eukaryota</taxon>
        <taxon>Fungi</taxon>
        <taxon>Dikarya</taxon>
        <taxon>Ascomycota</taxon>
        <taxon>Pezizomycotina</taxon>
        <taxon>Dothideomycetes</taxon>
        <taxon>Pleosporomycetidae</taxon>
        <taxon>Pleosporales</taxon>
        <taxon>Massarineae</taxon>
        <taxon>Periconiaceae</taxon>
        <taxon>Periconia</taxon>
    </lineage>
</organism>
<dbReference type="InterPro" id="IPR036259">
    <property type="entry name" value="MFS_trans_sf"/>
</dbReference>
<comment type="similarity">
    <text evidence="2">Belongs to the major facilitator superfamily. TCR/Tet family.</text>
</comment>
<evidence type="ECO:0000256" key="7">
    <source>
        <dbReference type="SAM" id="Phobius"/>
    </source>
</evidence>
<dbReference type="SUPFAM" id="SSF103473">
    <property type="entry name" value="MFS general substrate transporter"/>
    <property type="match status" value="1"/>
</dbReference>
<dbReference type="InterPro" id="IPR011701">
    <property type="entry name" value="MFS"/>
</dbReference>
<dbReference type="InterPro" id="IPR020846">
    <property type="entry name" value="MFS_dom"/>
</dbReference>
<evidence type="ECO:0000256" key="3">
    <source>
        <dbReference type="ARBA" id="ARBA00022692"/>
    </source>
</evidence>
<feature type="region of interest" description="Disordered" evidence="6">
    <location>
        <begin position="539"/>
        <end position="564"/>
    </location>
</feature>
<feature type="compositionally biased region" description="Basic and acidic residues" evidence="6">
    <location>
        <begin position="12"/>
        <end position="25"/>
    </location>
</feature>
<keyword evidence="5 7" id="KW-0472">Membrane</keyword>
<feature type="transmembrane region" description="Helical" evidence="7">
    <location>
        <begin position="38"/>
        <end position="56"/>
    </location>
</feature>
<feature type="region of interest" description="Disordered" evidence="6">
    <location>
        <begin position="1"/>
        <end position="25"/>
    </location>
</feature>
<feature type="transmembrane region" description="Helical" evidence="7">
    <location>
        <begin position="397"/>
        <end position="414"/>
    </location>
</feature>
<evidence type="ECO:0000256" key="2">
    <source>
        <dbReference type="ARBA" id="ARBA00007520"/>
    </source>
</evidence>
<feature type="domain" description="Major facilitator superfamily (MFS) profile" evidence="8">
    <location>
        <begin position="41"/>
        <end position="535"/>
    </location>
</feature>
<feature type="transmembrane region" description="Helical" evidence="7">
    <location>
        <begin position="347"/>
        <end position="364"/>
    </location>
</feature>
<feature type="transmembrane region" description="Helical" evidence="7">
    <location>
        <begin position="512"/>
        <end position="532"/>
    </location>
</feature>
<gene>
    <name evidence="9" type="ORF">PDIGIT_LOCUS15490</name>
</gene>
<evidence type="ECO:0000256" key="1">
    <source>
        <dbReference type="ARBA" id="ARBA00004141"/>
    </source>
</evidence>
<dbReference type="AlphaFoldDB" id="A0A9W4UU75"/>
<accession>A0A9W4UU75</accession>
<feature type="transmembrane region" description="Helical" evidence="7">
    <location>
        <begin position="131"/>
        <end position="152"/>
    </location>
</feature>